<proteinExistence type="predicted"/>
<accession>A0A016TVC6</accession>
<dbReference type="Proteomes" id="UP000024635">
    <property type="component" value="Unassembled WGS sequence"/>
</dbReference>
<dbReference type="AlphaFoldDB" id="A0A016TVC6"/>
<evidence type="ECO:0000313" key="2">
    <source>
        <dbReference type="Proteomes" id="UP000024635"/>
    </source>
</evidence>
<keyword evidence="2" id="KW-1185">Reference proteome</keyword>
<protein>
    <submittedName>
        <fullName evidence="1">Uncharacterized protein</fullName>
    </submittedName>
</protein>
<name>A0A016TVC6_9BILA</name>
<gene>
    <name evidence="1" type="primary">Acey_s0076.g1007</name>
    <name evidence="1" type="ORF">Y032_0076g1007</name>
</gene>
<dbReference type="OrthoDB" id="75807at2759"/>
<dbReference type="EMBL" id="JARK01001412">
    <property type="protein sequence ID" value="EYC06338.1"/>
    <property type="molecule type" value="Genomic_DNA"/>
</dbReference>
<comment type="caution">
    <text evidence="1">The sequence shown here is derived from an EMBL/GenBank/DDBJ whole genome shotgun (WGS) entry which is preliminary data.</text>
</comment>
<sequence>MSFGTPRRDTNLTKQSRKAPVDMFSTTSIWIARMSKSCSRANRSRWTNGLFCFHPSPQVTFSTIKPLNTTAQWMWGYRLVIHSVVF</sequence>
<evidence type="ECO:0000313" key="1">
    <source>
        <dbReference type="EMBL" id="EYC06338.1"/>
    </source>
</evidence>
<organism evidence="1 2">
    <name type="scientific">Ancylostoma ceylanicum</name>
    <dbReference type="NCBI Taxonomy" id="53326"/>
    <lineage>
        <taxon>Eukaryota</taxon>
        <taxon>Metazoa</taxon>
        <taxon>Ecdysozoa</taxon>
        <taxon>Nematoda</taxon>
        <taxon>Chromadorea</taxon>
        <taxon>Rhabditida</taxon>
        <taxon>Rhabditina</taxon>
        <taxon>Rhabditomorpha</taxon>
        <taxon>Strongyloidea</taxon>
        <taxon>Ancylostomatidae</taxon>
        <taxon>Ancylostomatinae</taxon>
        <taxon>Ancylostoma</taxon>
    </lineage>
</organism>
<reference evidence="2" key="1">
    <citation type="journal article" date="2015" name="Nat. Genet.">
        <title>The genome and transcriptome of the zoonotic hookworm Ancylostoma ceylanicum identify infection-specific gene families.</title>
        <authorList>
            <person name="Schwarz E.M."/>
            <person name="Hu Y."/>
            <person name="Antoshechkin I."/>
            <person name="Miller M.M."/>
            <person name="Sternberg P.W."/>
            <person name="Aroian R.V."/>
        </authorList>
    </citation>
    <scope>NUCLEOTIDE SEQUENCE</scope>
    <source>
        <strain evidence="2">HY135</strain>
    </source>
</reference>